<dbReference type="InterPro" id="IPR036291">
    <property type="entry name" value="NAD(P)-bd_dom_sf"/>
</dbReference>
<dbReference type="PANTHER" id="PTHR48079:SF6">
    <property type="entry name" value="NAD(P)-BINDING DOMAIN-CONTAINING PROTEIN-RELATED"/>
    <property type="match status" value="1"/>
</dbReference>
<protein>
    <submittedName>
        <fullName evidence="3">Nucleoside-diphosphate-sugar epimerase</fullName>
    </submittedName>
</protein>
<dbReference type="EMBL" id="FPCG01000004">
    <property type="protein sequence ID" value="SFV22652.1"/>
    <property type="molecule type" value="Genomic_DNA"/>
</dbReference>
<dbReference type="Gene3D" id="3.40.50.720">
    <property type="entry name" value="NAD(P)-binding Rossmann-like Domain"/>
    <property type="match status" value="1"/>
</dbReference>
<dbReference type="Pfam" id="PF13460">
    <property type="entry name" value="NAD_binding_10"/>
    <property type="match status" value="1"/>
</dbReference>
<dbReference type="InterPro" id="IPR016040">
    <property type="entry name" value="NAD(P)-bd_dom"/>
</dbReference>
<name>A0A1I7ML73_9MICC</name>
<evidence type="ECO:0000313" key="3">
    <source>
        <dbReference type="EMBL" id="SFV22652.1"/>
    </source>
</evidence>
<dbReference type="InterPro" id="IPR051783">
    <property type="entry name" value="NAD(P)-dependent_oxidoreduct"/>
</dbReference>
<proteinExistence type="predicted"/>
<evidence type="ECO:0000259" key="2">
    <source>
        <dbReference type="Pfam" id="PF13460"/>
    </source>
</evidence>
<gene>
    <name evidence="3" type="ORF">SAMN04487966_104247</name>
</gene>
<reference evidence="3 4" key="1">
    <citation type="submission" date="2016-10" db="EMBL/GenBank/DDBJ databases">
        <authorList>
            <person name="de Groot N.N."/>
        </authorList>
    </citation>
    <scope>NUCLEOTIDE SEQUENCE [LARGE SCALE GENOMIC DNA]</scope>
    <source>
        <strain evidence="3 4">CGMCC 1.7054</strain>
    </source>
</reference>
<keyword evidence="4" id="KW-1185">Reference proteome</keyword>
<dbReference type="Proteomes" id="UP000198881">
    <property type="component" value="Unassembled WGS sequence"/>
</dbReference>
<evidence type="ECO:0000256" key="1">
    <source>
        <dbReference type="SAM" id="MobiDB-lite"/>
    </source>
</evidence>
<dbReference type="STRING" id="574650.SAMN04487966_104247"/>
<sequence>MDLLILGGTGQLGRHIVAAALDSGHSVTCLARGTNPAPGGAQLVRADRDLPHPYREVEGTRLDAVVELASAPGRVREATSSITADHWLYVSSISVYALHDQPCRTEDAELVPPLNADGLSGPQDYGPAKVACEQIVQQSASAWTVVRPGLIGGAGDDTGRTGYYPWRFAHLTGPSVVVPDAAGAVVAMIDVKDLAAWLVRCLEQRLTGTFHATGPTTSLTDAIGAARRVAGRATGHGTGPGGAAVVPALPDSRSGHWRTPWPTRWRSRSHAADLWAPD</sequence>
<dbReference type="RefSeq" id="WP_218154321.1">
    <property type="nucleotide sequence ID" value="NZ_FPCG01000004.1"/>
</dbReference>
<feature type="region of interest" description="Disordered" evidence="1">
    <location>
        <begin position="234"/>
        <end position="257"/>
    </location>
</feature>
<feature type="domain" description="NAD(P)-binding" evidence="2">
    <location>
        <begin position="7"/>
        <end position="166"/>
    </location>
</feature>
<dbReference type="GO" id="GO:0004029">
    <property type="term" value="F:aldehyde dehydrogenase (NAD+) activity"/>
    <property type="evidence" value="ECO:0007669"/>
    <property type="project" value="TreeGrafter"/>
</dbReference>
<accession>A0A1I7ML73</accession>
<dbReference type="PANTHER" id="PTHR48079">
    <property type="entry name" value="PROTEIN YEEZ"/>
    <property type="match status" value="1"/>
</dbReference>
<organism evidence="3 4">
    <name type="scientific">Micrococcus terreus</name>
    <dbReference type="NCBI Taxonomy" id="574650"/>
    <lineage>
        <taxon>Bacteria</taxon>
        <taxon>Bacillati</taxon>
        <taxon>Actinomycetota</taxon>
        <taxon>Actinomycetes</taxon>
        <taxon>Micrococcales</taxon>
        <taxon>Micrococcaceae</taxon>
        <taxon>Micrococcus</taxon>
    </lineage>
</organism>
<dbReference type="SUPFAM" id="SSF51735">
    <property type="entry name" value="NAD(P)-binding Rossmann-fold domains"/>
    <property type="match status" value="1"/>
</dbReference>
<dbReference type="AlphaFoldDB" id="A0A1I7ML73"/>
<dbReference type="GO" id="GO:0005737">
    <property type="term" value="C:cytoplasm"/>
    <property type="evidence" value="ECO:0007669"/>
    <property type="project" value="TreeGrafter"/>
</dbReference>
<evidence type="ECO:0000313" key="4">
    <source>
        <dbReference type="Proteomes" id="UP000198881"/>
    </source>
</evidence>